<keyword evidence="6" id="KW-1185">Reference proteome</keyword>
<evidence type="ECO:0000256" key="2">
    <source>
        <dbReference type="ARBA" id="ARBA00023043"/>
    </source>
</evidence>
<dbReference type="PANTHER" id="PTHR20966:SF2">
    <property type="entry name" value="ANKYRIN REPEAT AND SOCS BOX PROTEIN 17"/>
    <property type="match status" value="1"/>
</dbReference>
<gene>
    <name evidence="5" type="ORF">MNOR_LOCUS34196</name>
</gene>
<accession>A0AAV2SBC0</accession>
<protein>
    <recommendedName>
        <fullName evidence="4">SOCS box domain-containing protein</fullName>
    </recommendedName>
</protein>
<evidence type="ECO:0000313" key="6">
    <source>
        <dbReference type="Proteomes" id="UP001497623"/>
    </source>
</evidence>
<evidence type="ECO:0000256" key="3">
    <source>
        <dbReference type="SAM" id="SignalP"/>
    </source>
</evidence>
<dbReference type="PANTHER" id="PTHR20966">
    <property type="entry name" value="ANKYRIN REPEAT AND SOCS BOX PROTEIN 17"/>
    <property type="match status" value="1"/>
</dbReference>
<dbReference type="SMART" id="SM00969">
    <property type="entry name" value="SOCS_box"/>
    <property type="match status" value="1"/>
</dbReference>
<evidence type="ECO:0000259" key="4">
    <source>
        <dbReference type="SMART" id="SM00969"/>
    </source>
</evidence>
<keyword evidence="1" id="KW-0833">Ubl conjugation pathway</keyword>
<reference evidence="5 6" key="1">
    <citation type="submission" date="2024-05" db="EMBL/GenBank/DDBJ databases">
        <authorList>
            <person name="Wallberg A."/>
        </authorList>
    </citation>
    <scope>NUCLEOTIDE SEQUENCE [LARGE SCALE GENOMIC DNA]</scope>
</reference>
<dbReference type="InterPro" id="IPR039147">
    <property type="entry name" value="ASB17"/>
</dbReference>
<keyword evidence="2" id="KW-0040">ANK repeat</keyword>
<evidence type="ECO:0000256" key="1">
    <source>
        <dbReference type="ARBA" id="ARBA00022786"/>
    </source>
</evidence>
<comment type="caution">
    <text evidence="5">The sequence shown here is derived from an EMBL/GenBank/DDBJ whole genome shotgun (WGS) entry which is preliminary data.</text>
</comment>
<evidence type="ECO:0000313" key="5">
    <source>
        <dbReference type="EMBL" id="CAL4171795.1"/>
    </source>
</evidence>
<name>A0AAV2SBC0_MEGNR</name>
<feature type="non-terminal residue" evidence="5">
    <location>
        <position position="1"/>
    </location>
</feature>
<proteinExistence type="predicted"/>
<dbReference type="AlphaFoldDB" id="A0AAV2SBC0"/>
<dbReference type="InterPro" id="IPR001496">
    <property type="entry name" value="SOCS_box"/>
</dbReference>
<feature type="chain" id="PRO_5043550861" description="SOCS box domain-containing protein" evidence="3">
    <location>
        <begin position="26"/>
        <end position="286"/>
    </location>
</feature>
<feature type="domain" description="SOCS box" evidence="4">
    <location>
        <begin position="244"/>
        <end position="285"/>
    </location>
</feature>
<keyword evidence="3" id="KW-0732">Signal</keyword>
<dbReference type="Pfam" id="PF07525">
    <property type="entry name" value="SOCS_box"/>
    <property type="match status" value="1"/>
</dbReference>
<sequence>RGEASCLKTAHLLLYIGVKLCSVDAQQCKVKDMVGTKQEQDVKVFLLKLLAEIRRCEGSFDRLMLCMLLGSRAPGHGCGWYLETEEEEEKVRDITYIFANIGELDNCSVVDLVSEPIWSLGSSPVVVAALADASELLLVLLQHGAGESQQQHLTYKADPIQLSIAFVVRKLASIQHVRLATELQPPKPGLDLFRHTVNTPTLKCLRYLLRTVPWVSAKFLNQHVTGSIRDVSLVLPGVYLGLDPPTLKHLARCATRSNLRMHGLLPHGLEQIGLPATLKDFVNLLK</sequence>
<dbReference type="Proteomes" id="UP001497623">
    <property type="component" value="Unassembled WGS sequence"/>
</dbReference>
<organism evidence="5 6">
    <name type="scientific">Meganyctiphanes norvegica</name>
    <name type="common">Northern krill</name>
    <name type="synonym">Thysanopoda norvegica</name>
    <dbReference type="NCBI Taxonomy" id="48144"/>
    <lineage>
        <taxon>Eukaryota</taxon>
        <taxon>Metazoa</taxon>
        <taxon>Ecdysozoa</taxon>
        <taxon>Arthropoda</taxon>
        <taxon>Crustacea</taxon>
        <taxon>Multicrustacea</taxon>
        <taxon>Malacostraca</taxon>
        <taxon>Eumalacostraca</taxon>
        <taxon>Eucarida</taxon>
        <taxon>Euphausiacea</taxon>
        <taxon>Euphausiidae</taxon>
        <taxon>Meganyctiphanes</taxon>
    </lineage>
</organism>
<dbReference type="EMBL" id="CAXKWB010051832">
    <property type="protein sequence ID" value="CAL4171795.1"/>
    <property type="molecule type" value="Genomic_DNA"/>
</dbReference>
<feature type="signal peptide" evidence="3">
    <location>
        <begin position="1"/>
        <end position="25"/>
    </location>
</feature>